<dbReference type="OrthoDB" id="9783818at2"/>
<evidence type="ECO:0000259" key="3">
    <source>
        <dbReference type="PROSITE" id="PS50234"/>
    </source>
</evidence>
<dbReference type="PROSITE" id="PS50234">
    <property type="entry name" value="VWFA"/>
    <property type="match status" value="1"/>
</dbReference>
<feature type="compositionally biased region" description="Pro residues" evidence="1">
    <location>
        <begin position="260"/>
        <end position="271"/>
    </location>
</feature>
<accession>A0A143DGF4</accession>
<evidence type="ECO:0000256" key="2">
    <source>
        <dbReference type="SAM" id="Phobius"/>
    </source>
</evidence>
<dbReference type="Gene3D" id="3.40.50.410">
    <property type="entry name" value="von Willebrand factor, type A domain"/>
    <property type="match status" value="1"/>
</dbReference>
<proteinExistence type="predicted"/>
<dbReference type="GeneID" id="53317577"/>
<keyword evidence="2" id="KW-1133">Transmembrane helix</keyword>
<keyword evidence="4" id="KW-0614">Plasmid</keyword>
<feature type="compositionally biased region" description="Basic and acidic residues" evidence="1">
    <location>
        <begin position="273"/>
        <end position="287"/>
    </location>
</feature>
<keyword evidence="5" id="KW-1185">Reference proteome</keyword>
<protein>
    <recommendedName>
        <fullName evidence="3">VWFA domain-containing protein</fullName>
    </recommendedName>
</protein>
<dbReference type="AlphaFoldDB" id="A0A143DGF4"/>
<dbReference type="Proteomes" id="UP000076066">
    <property type="component" value="Plasmid unnamed 2"/>
</dbReference>
<evidence type="ECO:0000313" key="5">
    <source>
        <dbReference type="Proteomes" id="UP000076066"/>
    </source>
</evidence>
<dbReference type="RefSeq" id="WP_066137097.1">
    <property type="nucleotide sequence ID" value="NZ_CP014527.1"/>
</dbReference>
<evidence type="ECO:0000256" key="1">
    <source>
        <dbReference type="SAM" id="MobiDB-lite"/>
    </source>
</evidence>
<sequence length="508" mass="55202">MSVRVRLCCCEPTRWLVGGEPDSLSYRQRAWLELTAILSPAFPDTISGLFAEPLLSNDGKDLEWWSSLPGQPVLLSSLALPEQNRVRDLLFQRLELVRHLGERYRLSGNIALADLIEKATVTPGFDQVIVQNGQPVIIGWGYVGSGLNLPASHNAGPIASGRRWWLWLLAVLLLLLLISFFLHRCDYSLPLSREEVAQTPVSDDDQNALIADILDAEREVMRRLAECRVPSQNAMLDLPAPVPGPPPSGDLNSVEDVVEPPVPPVKPPILPFKPDDTPQKQASKDTRPASCPPKAKAWENPEVAVLLDASGSMGLSADLKPSQVQMLMRQVIGGNSFALSKLQGGRSRLDAAKDAVADLTKTLPRHIDLGLLVFGRCEGTDNYKFFKADERMRLLEQLRSITPRQGTPLARGLERAGTMLDGVRVPGTIVVVTDGEDSCGGDPCAVARALKARKPNIRINVISVDGSGDGRCMAETTGGKLILPKDGQSWDDLFRAASGHAPVPQGCE</sequence>
<name>A0A143DGF4_9PROT</name>
<dbReference type="SMART" id="SM00327">
    <property type="entry name" value="VWA"/>
    <property type="match status" value="1"/>
</dbReference>
<dbReference type="SUPFAM" id="SSF53300">
    <property type="entry name" value="vWA-like"/>
    <property type="match status" value="1"/>
</dbReference>
<keyword evidence="2" id="KW-0472">Membrane</keyword>
<evidence type="ECO:0000313" key="4">
    <source>
        <dbReference type="EMBL" id="AMW35797.1"/>
    </source>
</evidence>
<keyword evidence="2" id="KW-0812">Transmembrane</keyword>
<dbReference type="InterPro" id="IPR036465">
    <property type="entry name" value="vWFA_dom_sf"/>
</dbReference>
<organism evidence="4 5">
    <name type="scientific">Haematospirillum jordaniae</name>
    <dbReference type="NCBI Taxonomy" id="1549855"/>
    <lineage>
        <taxon>Bacteria</taxon>
        <taxon>Pseudomonadati</taxon>
        <taxon>Pseudomonadota</taxon>
        <taxon>Alphaproteobacteria</taxon>
        <taxon>Rhodospirillales</taxon>
        <taxon>Novispirillaceae</taxon>
        <taxon>Haematospirillum</taxon>
    </lineage>
</organism>
<dbReference type="InterPro" id="IPR002035">
    <property type="entry name" value="VWF_A"/>
</dbReference>
<feature type="domain" description="VWFA" evidence="3">
    <location>
        <begin position="302"/>
        <end position="464"/>
    </location>
</feature>
<reference evidence="4 5" key="1">
    <citation type="submission" date="2016-02" db="EMBL/GenBank/DDBJ databases">
        <title>Complete Genome of H5569, the type strain of the newly described species Haematospirillium jordaniae.</title>
        <authorList>
            <person name="Nicholson A.C."/>
            <person name="Humrighouse B.W."/>
            <person name="Loparov V."/>
            <person name="McQuiston J.R."/>
        </authorList>
    </citation>
    <scope>NUCLEOTIDE SEQUENCE [LARGE SCALE GENOMIC DNA]</scope>
    <source>
        <strain evidence="4 5">H5569</strain>
        <plasmid evidence="5">Plasmid unnamed 2</plasmid>
    </source>
</reference>
<dbReference type="KEGG" id="hjo:AY555_10485"/>
<gene>
    <name evidence="4" type="ORF">AY555_10485</name>
</gene>
<feature type="region of interest" description="Disordered" evidence="1">
    <location>
        <begin position="236"/>
        <end position="295"/>
    </location>
</feature>
<feature type="transmembrane region" description="Helical" evidence="2">
    <location>
        <begin position="164"/>
        <end position="182"/>
    </location>
</feature>
<dbReference type="Pfam" id="PF13519">
    <property type="entry name" value="VWA_2"/>
    <property type="match status" value="1"/>
</dbReference>
<geneLocation type="plasmid" evidence="4 5">
    <name>unnamed 2</name>
</geneLocation>
<dbReference type="EMBL" id="CP014527">
    <property type="protein sequence ID" value="AMW35797.1"/>
    <property type="molecule type" value="Genomic_DNA"/>
</dbReference>